<feature type="signal peptide" evidence="1">
    <location>
        <begin position="1"/>
        <end position="28"/>
    </location>
</feature>
<evidence type="ECO:0000313" key="2">
    <source>
        <dbReference type="EMBL" id="KAJ1646668.1"/>
    </source>
</evidence>
<feature type="chain" id="PRO_5040899756" evidence="1">
    <location>
        <begin position="29"/>
        <end position="102"/>
    </location>
</feature>
<name>A0A9W7XP48_9FUNG</name>
<sequence length="102" mass="11143">MYFASKSAFVVALANLALVSVAQQSAESEPKHEPEPFTLTFETTYRPQYTATATETARYYPIPLTPDLGQIANSLASQPSVAAIMRNAQYQVNTAANSRIEL</sequence>
<evidence type="ECO:0000256" key="1">
    <source>
        <dbReference type="SAM" id="SignalP"/>
    </source>
</evidence>
<gene>
    <name evidence="2" type="ORF">LPJ64_001894</name>
</gene>
<keyword evidence="1" id="KW-0732">Signal</keyword>
<organism evidence="2 3">
    <name type="scientific">Coemansia asiatica</name>
    <dbReference type="NCBI Taxonomy" id="1052880"/>
    <lineage>
        <taxon>Eukaryota</taxon>
        <taxon>Fungi</taxon>
        <taxon>Fungi incertae sedis</taxon>
        <taxon>Zoopagomycota</taxon>
        <taxon>Kickxellomycotina</taxon>
        <taxon>Kickxellomycetes</taxon>
        <taxon>Kickxellales</taxon>
        <taxon>Kickxellaceae</taxon>
        <taxon>Coemansia</taxon>
    </lineage>
</organism>
<comment type="caution">
    <text evidence="2">The sequence shown here is derived from an EMBL/GenBank/DDBJ whole genome shotgun (WGS) entry which is preliminary data.</text>
</comment>
<evidence type="ECO:0000313" key="3">
    <source>
        <dbReference type="Proteomes" id="UP001145021"/>
    </source>
</evidence>
<proteinExistence type="predicted"/>
<accession>A0A9W7XP48</accession>
<dbReference type="Proteomes" id="UP001145021">
    <property type="component" value="Unassembled WGS sequence"/>
</dbReference>
<protein>
    <submittedName>
        <fullName evidence="2">Uncharacterized protein</fullName>
    </submittedName>
</protein>
<dbReference type="AlphaFoldDB" id="A0A9W7XP48"/>
<dbReference type="EMBL" id="JANBOH010000053">
    <property type="protein sequence ID" value="KAJ1646668.1"/>
    <property type="molecule type" value="Genomic_DNA"/>
</dbReference>
<keyword evidence="3" id="KW-1185">Reference proteome</keyword>
<reference evidence="2" key="1">
    <citation type="submission" date="2022-07" db="EMBL/GenBank/DDBJ databases">
        <title>Phylogenomic reconstructions and comparative analyses of Kickxellomycotina fungi.</title>
        <authorList>
            <person name="Reynolds N.K."/>
            <person name="Stajich J.E."/>
            <person name="Barry K."/>
            <person name="Grigoriev I.V."/>
            <person name="Crous P."/>
            <person name="Smith M.E."/>
        </authorList>
    </citation>
    <scope>NUCLEOTIDE SEQUENCE</scope>
    <source>
        <strain evidence="2">NBRC 105413</strain>
    </source>
</reference>